<sequence>MSSPIAISRTPRTSQLDDTLYHEILRRMDNILSLGATQDAIESIACSAFFDPSIPCNLVGSASLGIEKSCLPDSDPNQQRLLNAISSKAPEVSPFWISLVMNDQALPLLQMALKQLPPINLVAAFWTNTLQSFLQVTYHQNQTHAQSAILRAREFQTSFYCRAEAWVPWAPSPPFGITGSDNLSLDVRAHDSHEHRPLSWATLWRLRSGDTIPMGITRQLSSEPVSIMQYPEPVDF</sequence>
<dbReference type="Proteomes" id="UP001149165">
    <property type="component" value="Unassembled WGS sequence"/>
</dbReference>
<proteinExistence type="predicted"/>
<keyword evidence="2" id="KW-1185">Reference proteome</keyword>
<evidence type="ECO:0000313" key="2">
    <source>
        <dbReference type="Proteomes" id="UP001149165"/>
    </source>
</evidence>
<gene>
    <name evidence="1" type="ORF">N7456_000031</name>
</gene>
<protein>
    <submittedName>
        <fullName evidence="1">Uncharacterized protein</fullName>
    </submittedName>
</protein>
<name>A0A9W9KRI1_9EURO</name>
<reference evidence="1" key="1">
    <citation type="submission" date="2022-11" db="EMBL/GenBank/DDBJ databases">
        <authorList>
            <person name="Petersen C."/>
        </authorList>
    </citation>
    <scope>NUCLEOTIDE SEQUENCE</scope>
    <source>
        <strain evidence="1">IBT 30069</strain>
    </source>
</reference>
<dbReference type="AlphaFoldDB" id="A0A9W9KRI1"/>
<organism evidence="1 2">
    <name type="scientific">Penicillium angulare</name>
    <dbReference type="NCBI Taxonomy" id="116970"/>
    <lineage>
        <taxon>Eukaryota</taxon>
        <taxon>Fungi</taxon>
        <taxon>Dikarya</taxon>
        <taxon>Ascomycota</taxon>
        <taxon>Pezizomycotina</taxon>
        <taxon>Eurotiomycetes</taxon>
        <taxon>Eurotiomycetidae</taxon>
        <taxon>Eurotiales</taxon>
        <taxon>Aspergillaceae</taxon>
        <taxon>Penicillium</taxon>
    </lineage>
</organism>
<reference evidence="1" key="2">
    <citation type="journal article" date="2023" name="IMA Fungus">
        <title>Comparative genomic study of the Penicillium genus elucidates a diverse pangenome and 15 lateral gene transfer events.</title>
        <authorList>
            <person name="Petersen C."/>
            <person name="Sorensen T."/>
            <person name="Nielsen M.R."/>
            <person name="Sondergaard T.E."/>
            <person name="Sorensen J.L."/>
            <person name="Fitzpatrick D.A."/>
            <person name="Frisvad J.C."/>
            <person name="Nielsen K.L."/>
        </authorList>
    </citation>
    <scope>NUCLEOTIDE SEQUENCE</scope>
    <source>
        <strain evidence="1">IBT 30069</strain>
    </source>
</reference>
<accession>A0A9W9KRI1</accession>
<dbReference type="EMBL" id="JAPQKH010000001">
    <property type="protein sequence ID" value="KAJ5115683.1"/>
    <property type="molecule type" value="Genomic_DNA"/>
</dbReference>
<dbReference type="OrthoDB" id="4367241at2759"/>
<evidence type="ECO:0000313" key="1">
    <source>
        <dbReference type="EMBL" id="KAJ5115683.1"/>
    </source>
</evidence>
<comment type="caution">
    <text evidence="1">The sequence shown here is derived from an EMBL/GenBank/DDBJ whole genome shotgun (WGS) entry which is preliminary data.</text>
</comment>